<dbReference type="EMBL" id="CP025197">
    <property type="protein sequence ID" value="AUG58205.1"/>
    <property type="molecule type" value="Genomic_DNA"/>
</dbReference>
<evidence type="ECO:0000256" key="1">
    <source>
        <dbReference type="SAM" id="SignalP"/>
    </source>
</evidence>
<dbReference type="PROSITE" id="PS51257">
    <property type="entry name" value="PROKAR_LIPOPROTEIN"/>
    <property type="match status" value="1"/>
</dbReference>
<evidence type="ECO:0000313" key="2">
    <source>
        <dbReference type="EMBL" id="AUG58205.1"/>
    </source>
</evidence>
<feature type="chain" id="PRO_5014934003" description="Lipoprotein" evidence="1">
    <location>
        <begin position="23"/>
        <end position="96"/>
    </location>
</feature>
<name>A0A2K9EG56_9FIRM</name>
<dbReference type="Proteomes" id="UP000233534">
    <property type="component" value="Chromosome"/>
</dbReference>
<feature type="signal peptide" evidence="1">
    <location>
        <begin position="1"/>
        <end position="22"/>
    </location>
</feature>
<proteinExistence type="predicted"/>
<reference evidence="2 3" key="1">
    <citation type="submission" date="2017-12" db="EMBL/GenBank/DDBJ databases">
        <title>Complete genome sequence of Herbivorax saccincola GGR1, a novel Cellulosome-producing hydrolytic bacterium in a thermophilic biogas plant, established by Illumina and Nanopore MinION sequencing.</title>
        <authorList>
            <person name="Pechtl A."/>
            <person name="Ruckert C."/>
            <person name="Koeck D.E."/>
            <person name="Maus I."/>
            <person name="Winkler A."/>
            <person name="Kalinowski J."/>
            <person name="Puhler A."/>
            <person name="Schwarz W.W."/>
            <person name="Zverlov V.V."/>
            <person name="Schluter A."/>
            <person name="Liebl W."/>
        </authorList>
    </citation>
    <scope>NUCLEOTIDE SEQUENCE [LARGE SCALE GENOMIC DNA]</scope>
    <source>
        <strain evidence="3">SR1</strain>
    </source>
</reference>
<evidence type="ECO:0000313" key="3">
    <source>
        <dbReference type="Proteomes" id="UP000233534"/>
    </source>
</evidence>
<dbReference type="KEGG" id="hsc:HVS_11570"/>
<protein>
    <recommendedName>
        <fullName evidence="4">Lipoprotein</fullName>
    </recommendedName>
</protein>
<gene>
    <name evidence="2" type="ORF">HVS_11570</name>
</gene>
<evidence type="ECO:0008006" key="4">
    <source>
        <dbReference type="Google" id="ProtNLM"/>
    </source>
</evidence>
<sequence length="96" mass="11283">MKKIIIIGLIIALMSLVSCNNASNTSQDAHYVKQVEITKNKEYLDLISSNDKLLFNMSGSYLLCTKDNEYEITLEEYTRNYQAFFIRQRKYCFLQH</sequence>
<accession>A0A2K9EG56</accession>
<organism evidence="2 3">
    <name type="scientific">Acetivibrio saccincola</name>
    <dbReference type="NCBI Taxonomy" id="1677857"/>
    <lineage>
        <taxon>Bacteria</taxon>
        <taxon>Bacillati</taxon>
        <taxon>Bacillota</taxon>
        <taxon>Clostridia</taxon>
        <taxon>Eubacteriales</taxon>
        <taxon>Oscillospiraceae</taxon>
        <taxon>Acetivibrio</taxon>
    </lineage>
</organism>
<dbReference type="AlphaFoldDB" id="A0A2K9EG56"/>
<keyword evidence="1" id="KW-0732">Signal</keyword>
<dbReference type="RefSeq" id="WP_101302480.1">
    <property type="nucleotide sequence ID" value="NZ_CP025197.1"/>
</dbReference>
<keyword evidence="3" id="KW-1185">Reference proteome</keyword>